<dbReference type="SUPFAM" id="SSF52172">
    <property type="entry name" value="CheY-like"/>
    <property type="match status" value="1"/>
</dbReference>
<dbReference type="PROSITE" id="PS50110">
    <property type="entry name" value="RESPONSE_REGULATORY"/>
    <property type="match status" value="1"/>
</dbReference>
<accession>A0A3B1BI37</accession>
<sequence length="242" mass="27957">MKILIAEDNSDIRMLHQKRMSRWGYHVDLASNGKEAVDYVQKTGNKNIAYYDLCLMDINMPIMNGIEAIQTIRKNTPYLPVIAYSANMDNKAASLKAGADEFLLKPHPSKALKEKLEECAVKQIVLYLGDETLSMSRIGPANSEELTELRRLDKKGIAKFTVIGAPFQFLAHKNIQHKLLHEFNNSDFQYTELLDRTHEEHSMIQIHASKIWLKKQSLTPEQFQKMIEEENEQLKKYENPEH</sequence>
<dbReference type="InterPro" id="IPR001789">
    <property type="entry name" value="Sig_transdc_resp-reg_receiver"/>
</dbReference>
<keyword evidence="2" id="KW-0902">Two-component regulatory system</keyword>
<dbReference type="PANTHER" id="PTHR45339:SF1">
    <property type="entry name" value="HYBRID SIGNAL TRANSDUCTION HISTIDINE KINASE J"/>
    <property type="match status" value="1"/>
</dbReference>
<evidence type="ECO:0000256" key="1">
    <source>
        <dbReference type="ARBA" id="ARBA00022553"/>
    </source>
</evidence>
<dbReference type="CDD" id="cd17546">
    <property type="entry name" value="REC_hyHK_CKI1_RcsC-like"/>
    <property type="match status" value="1"/>
</dbReference>
<dbReference type="Pfam" id="PF00072">
    <property type="entry name" value="Response_reg"/>
    <property type="match status" value="1"/>
</dbReference>
<evidence type="ECO:0000259" key="3">
    <source>
        <dbReference type="PROSITE" id="PS50110"/>
    </source>
</evidence>
<proteinExistence type="predicted"/>
<evidence type="ECO:0000256" key="2">
    <source>
        <dbReference type="ARBA" id="ARBA00023012"/>
    </source>
</evidence>
<keyword evidence="1" id="KW-0597">Phosphoprotein</keyword>
<name>A0A3B1BI37_9ZZZZ</name>
<dbReference type="InterPro" id="IPR011006">
    <property type="entry name" value="CheY-like_superfamily"/>
</dbReference>
<reference evidence="4" key="1">
    <citation type="submission" date="2018-06" db="EMBL/GenBank/DDBJ databases">
        <authorList>
            <person name="Zhirakovskaya E."/>
        </authorList>
    </citation>
    <scope>NUCLEOTIDE SEQUENCE</scope>
</reference>
<organism evidence="4">
    <name type="scientific">hydrothermal vent metagenome</name>
    <dbReference type="NCBI Taxonomy" id="652676"/>
    <lineage>
        <taxon>unclassified sequences</taxon>
        <taxon>metagenomes</taxon>
        <taxon>ecological metagenomes</taxon>
    </lineage>
</organism>
<feature type="domain" description="Response regulatory" evidence="3">
    <location>
        <begin position="2"/>
        <end position="120"/>
    </location>
</feature>
<protein>
    <recommendedName>
        <fullName evidence="3">Response regulatory domain-containing protein</fullName>
    </recommendedName>
</protein>
<dbReference type="AlphaFoldDB" id="A0A3B1BI37"/>
<gene>
    <name evidence="4" type="ORF">MNBD_GAMMA19-1548</name>
</gene>
<dbReference type="GO" id="GO:0000160">
    <property type="term" value="P:phosphorelay signal transduction system"/>
    <property type="evidence" value="ECO:0007669"/>
    <property type="project" value="UniProtKB-KW"/>
</dbReference>
<evidence type="ECO:0000313" key="4">
    <source>
        <dbReference type="EMBL" id="VAX05865.1"/>
    </source>
</evidence>
<dbReference type="SMART" id="SM00448">
    <property type="entry name" value="REC"/>
    <property type="match status" value="1"/>
</dbReference>
<dbReference type="PANTHER" id="PTHR45339">
    <property type="entry name" value="HYBRID SIGNAL TRANSDUCTION HISTIDINE KINASE J"/>
    <property type="match status" value="1"/>
</dbReference>
<dbReference type="EMBL" id="UOFV01000552">
    <property type="protein sequence ID" value="VAX05865.1"/>
    <property type="molecule type" value="Genomic_DNA"/>
</dbReference>
<dbReference type="Gene3D" id="3.40.50.2300">
    <property type="match status" value="1"/>
</dbReference>